<protein>
    <recommendedName>
        <fullName evidence="7">mannonate dehydratase</fullName>
        <ecNumber evidence="7">4.2.1.8</ecNumber>
    </recommendedName>
</protein>
<evidence type="ECO:0000256" key="5">
    <source>
        <dbReference type="ARBA" id="ARBA00004892"/>
    </source>
</evidence>
<dbReference type="GO" id="GO:0042840">
    <property type="term" value="P:D-glucuronate catabolic process"/>
    <property type="evidence" value="ECO:0007669"/>
    <property type="project" value="TreeGrafter"/>
</dbReference>
<proteinExistence type="inferred from homology"/>
<keyword evidence="8" id="KW-0408">Iron</keyword>
<dbReference type="Gene3D" id="3.20.20.150">
    <property type="entry name" value="Divalent-metal-dependent TIM barrel enzymes"/>
    <property type="match status" value="1"/>
</dbReference>
<dbReference type="InterPro" id="IPR004628">
    <property type="entry name" value="Man_deHydtase"/>
</dbReference>
<keyword evidence="10" id="KW-0456">Lyase</keyword>
<dbReference type="EMBL" id="UINC01031471">
    <property type="protein sequence ID" value="SVB17573.1"/>
    <property type="molecule type" value="Genomic_DNA"/>
</dbReference>
<evidence type="ECO:0000256" key="2">
    <source>
        <dbReference type="ARBA" id="ARBA00001936"/>
    </source>
</evidence>
<dbReference type="SUPFAM" id="SSF51658">
    <property type="entry name" value="Xylose isomerase-like"/>
    <property type="match status" value="1"/>
</dbReference>
<organism evidence="11">
    <name type="scientific">marine metagenome</name>
    <dbReference type="NCBI Taxonomy" id="408172"/>
    <lineage>
        <taxon>unclassified sequences</taxon>
        <taxon>metagenomes</taxon>
        <taxon>ecological metagenomes</taxon>
    </lineage>
</organism>
<dbReference type="GO" id="GO:0008198">
    <property type="term" value="F:ferrous iron binding"/>
    <property type="evidence" value="ECO:0007669"/>
    <property type="project" value="TreeGrafter"/>
</dbReference>
<dbReference type="Pfam" id="PF03786">
    <property type="entry name" value="UxuA"/>
    <property type="match status" value="2"/>
</dbReference>
<comment type="function">
    <text evidence="4">Catalyzes the dehydration of D-mannonate.</text>
</comment>
<evidence type="ECO:0000313" key="11">
    <source>
        <dbReference type="EMBL" id="SVB17573.1"/>
    </source>
</evidence>
<dbReference type="PANTHER" id="PTHR30387">
    <property type="entry name" value="MANNONATE DEHYDRATASE"/>
    <property type="match status" value="1"/>
</dbReference>
<accession>A0A382BWX4</accession>
<comment type="catalytic activity">
    <reaction evidence="1">
        <text>D-mannonate = 2-dehydro-3-deoxy-D-gluconate + H2O</text>
        <dbReference type="Rhea" id="RHEA:20097"/>
        <dbReference type="ChEBI" id="CHEBI:15377"/>
        <dbReference type="ChEBI" id="CHEBI:17767"/>
        <dbReference type="ChEBI" id="CHEBI:57990"/>
        <dbReference type="EC" id="4.2.1.8"/>
    </reaction>
</comment>
<evidence type="ECO:0000256" key="9">
    <source>
        <dbReference type="ARBA" id="ARBA00023211"/>
    </source>
</evidence>
<evidence type="ECO:0000256" key="3">
    <source>
        <dbReference type="ARBA" id="ARBA00001954"/>
    </source>
</evidence>
<keyword evidence="9" id="KW-0464">Manganese</keyword>
<dbReference type="GO" id="GO:0008927">
    <property type="term" value="F:mannonate dehydratase activity"/>
    <property type="evidence" value="ECO:0007669"/>
    <property type="project" value="UniProtKB-EC"/>
</dbReference>
<sequence>MRVCAYELPDAGQDYLRFLKQFGIDDVVLSSRSHPDAAQRFSAENADSAGTHWDVEDLELVRDRCVKAGLKVVAIENPVPACCYDKIMLGQPGRDQQIENIIVTIRNMGRADIPVYGYSWMGNPPDVARFSWRTSLSVPGRAGAQVSCFDVDVARKEALFRGREYSREEMWDNYVYFIKAILPDAEAAGVRLALHPDDPPVDSLGGVPRLFNSPEGFQRAMDIAGNSPASGLNFCLGNWTAMGTDISAAIRQFGQRDQIVYGHVQGVQGTVPKFQESFLEEADCDFHTVLCTLRQVGFDGVLLPGHSPHTLYENEVGGLGFVYAVGYVKGLLNTVNEGVGCT</sequence>
<comment type="similarity">
    <text evidence="6">Belongs to the mannonate dehydratase family.</text>
</comment>
<evidence type="ECO:0000256" key="7">
    <source>
        <dbReference type="ARBA" id="ARBA00012927"/>
    </source>
</evidence>
<dbReference type="PANTHER" id="PTHR30387:SF2">
    <property type="entry name" value="MANNONATE DEHYDRATASE"/>
    <property type="match status" value="1"/>
</dbReference>
<dbReference type="GO" id="GO:0030145">
    <property type="term" value="F:manganese ion binding"/>
    <property type="evidence" value="ECO:0007669"/>
    <property type="project" value="TreeGrafter"/>
</dbReference>
<dbReference type="AlphaFoldDB" id="A0A382BWX4"/>
<reference evidence="11" key="1">
    <citation type="submission" date="2018-05" db="EMBL/GenBank/DDBJ databases">
        <authorList>
            <person name="Lanie J.A."/>
            <person name="Ng W.-L."/>
            <person name="Kazmierczak K.M."/>
            <person name="Andrzejewski T.M."/>
            <person name="Davidsen T.M."/>
            <person name="Wayne K.J."/>
            <person name="Tettelin H."/>
            <person name="Glass J.I."/>
            <person name="Rusch D."/>
            <person name="Podicherti R."/>
            <person name="Tsui H.-C.T."/>
            <person name="Winkler M.E."/>
        </authorList>
    </citation>
    <scope>NUCLEOTIDE SEQUENCE</scope>
</reference>
<comment type="cofactor">
    <cofactor evidence="2">
        <name>Mn(2+)</name>
        <dbReference type="ChEBI" id="CHEBI:29035"/>
    </cofactor>
</comment>
<comment type="pathway">
    <text evidence="5">Carbohydrate metabolism; pentose and glucuronate interconversion.</text>
</comment>
<evidence type="ECO:0000256" key="10">
    <source>
        <dbReference type="ARBA" id="ARBA00023239"/>
    </source>
</evidence>
<evidence type="ECO:0000256" key="8">
    <source>
        <dbReference type="ARBA" id="ARBA00023004"/>
    </source>
</evidence>
<evidence type="ECO:0000256" key="1">
    <source>
        <dbReference type="ARBA" id="ARBA00001794"/>
    </source>
</evidence>
<name>A0A382BWX4_9ZZZZ</name>
<dbReference type="InterPro" id="IPR036237">
    <property type="entry name" value="Xyl_isomerase-like_sf"/>
</dbReference>
<evidence type="ECO:0000256" key="6">
    <source>
        <dbReference type="ARBA" id="ARBA00007389"/>
    </source>
</evidence>
<comment type="cofactor">
    <cofactor evidence="3">
        <name>Fe(2+)</name>
        <dbReference type="ChEBI" id="CHEBI:29033"/>
    </cofactor>
</comment>
<gene>
    <name evidence="11" type="ORF">METZ01_LOCUS170427</name>
</gene>
<dbReference type="EC" id="4.2.1.8" evidence="7"/>
<evidence type="ECO:0000256" key="4">
    <source>
        <dbReference type="ARBA" id="ARBA00002713"/>
    </source>
</evidence>